<dbReference type="EMBL" id="BPLR01012812">
    <property type="protein sequence ID" value="GIY56808.1"/>
    <property type="molecule type" value="Genomic_DNA"/>
</dbReference>
<reference evidence="1 2" key="1">
    <citation type="submission" date="2021-06" db="EMBL/GenBank/DDBJ databases">
        <title>Caerostris extrusa draft genome.</title>
        <authorList>
            <person name="Kono N."/>
            <person name="Arakawa K."/>
        </authorList>
    </citation>
    <scope>NUCLEOTIDE SEQUENCE [LARGE SCALE GENOMIC DNA]</scope>
</reference>
<evidence type="ECO:0000313" key="1">
    <source>
        <dbReference type="EMBL" id="GIY56808.1"/>
    </source>
</evidence>
<name>A0AAV4UG69_CAEEX</name>
<sequence length="149" mass="16510">MQSFSRTLELMDKERYSLHIGTDVQIGKLMEFSHQLGMSPELSEKCRKMCFVLSTTATPGLMTVIYAPKVYNLLCGKAAAERTNTGTGEATYNEAYSMPSLLDGRNADIPTARQVSVYSAFQVINALKSIVSLQNAMYIIRISASIQRL</sequence>
<gene>
    <name evidence="1" type="ORF">CEXT_57421</name>
</gene>
<dbReference type="AlphaFoldDB" id="A0AAV4UG69"/>
<protein>
    <submittedName>
        <fullName evidence="1">Uncharacterized protein</fullName>
    </submittedName>
</protein>
<accession>A0AAV4UG69</accession>
<evidence type="ECO:0000313" key="2">
    <source>
        <dbReference type="Proteomes" id="UP001054945"/>
    </source>
</evidence>
<comment type="caution">
    <text evidence="1">The sequence shown here is derived from an EMBL/GenBank/DDBJ whole genome shotgun (WGS) entry which is preliminary data.</text>
</comment>
<keyword evidence="2" id="KW-1185">Reference proteome</keyword>
<proteinExistence type="predicted"/>
<dbReference type="Proteomes" id="UP001054945">
    <property type="component" value="Unassembled WGS sequence"/>
</dbReference>
<organism evidence="1 2">
    <name type="scientific">Caerostris extrusa</name>
    <name type="common">Bark spider</name>
    <name type="synonym">Caerostris bankana</name>
    <dbReference type="NCBI Taxonomy" id="172846"/>
    <lineage>
        <taxon>Eukaryota</taxon>
        <taxon>Metazoa</taxon>
        <taxon>Ecdysozoa</taxon>
        <taxon>Arthropoda</taxon>
        <taxon>Chelicerata</taxon>
        <taxon>Arachnida</taxon>
        <taxon>Araneae</taxon>
        <taxon>Araneomorphae</taxon>
        <taxon>Entelegynae</taxon>
        <taxon>Araneoidea</taxon>
        <taxon>Araneidae</taxon>
        <taxon>Caerostris</taxon>
    </lineage>
</organism>